<keyword evidence="2" id="KW-0472">Membrane</keyword>
<dbReference type="RefSeq" id="WP_004565484.1">
    <property type="nucleotide sequence ID" value="NZ_CP046315.1"/>
</dbReference>
<reference evidence="3 4" key="1">
    <citation type="submission" date="2019-11" db="EMBL/GenBank/DDBJ databases">
        <title>FDA dAtabase for Regulatory Grade micrObial Sequences (FDA-ARGOS): Supporting development and validation of Infectious Disease Dx tests.</title>
        <authorList>
            <person name="Stonesifer R."/>
            <person name="Tallon L."/>
            <person name="Sadzewicz L."/>
            <person name="Vavikolanu K."/>
            <person name="Mehta A."/>
            <person name="Aluvathingal J."/>
            <person name="Nadendla S."/>
            <person name="Myers T."/>
            <person name="Yan Y."/>
            <person name="Sichtig H."/>
        </authorList>
    </citation>
    <scope>NUCLEOTIDE SEQUENCE [LARGE SCALE GENOMIC DNA]</scope>
    <source>
        <strain evidence="3 4">FDAARGOS_732</strain>
    </source>
</reference>
<evidence type="ECO:0000256" key="1">
    <source>
        <dbReference type="SAM" id="MobiDB-lite"/>
    </source>
</evidence>
<feature type="transmembrane region" description="Helical" evidence="2">
    <location>
        <begin position="58"/>
        <end position="76"/>
    </location>
</feature>
<dbReference type="EMBL" id="CP046315">
    <property type="protein sequence ID" value="QGS11743.1"/>
    <property type="molecule type" value="Genomic_DNA"/>
</dbReference>
<gene>
    <name evidence="3" type="ORF">FOC40_10245</name>
</gene>
<feature type="region of interest" description="Disordered" evidence="1">
    <location>
        <begin position="174"/>
        <end position="196"/>
    </location>
</feature>
<evidence type="ECO:0000313" key="4">
    <source>
        <dbReference type="Proteomes" id="UP000424490"/>
    </source>
</evidence>
<accession>A0A857ACJ7</accession>
<organism evidence="3 4">
    <name type="scientific">Schaalia odontolytica</name>
    <dbReference type="NCBI Taxonomy" id="1660"/>
    <lineage>
        <taxon>Bacteria</taxon>
        <taxon>Bacillati</taxon>
        <taxon>Actinomycetota</taxon>
        <taxon>Actinomycetes</taxon>
        <taxon>Actinomycetales</taxon>
        <taxon>Actinomycetaceae</taxon>
        <taxon>Schaalia</taxon>
    </lineage>
</organism>
<feature type="transmembrane region" description="Helical" evidence="2">
    <location>
        <begin position="124"/>
        <end position="143"/>
    </location>
</feature>
<feature type="transmembrane region" description="Helical" evidence="2">
    <location>
        <begin position="88"/>
        <end position="112"/>
    </location>
</feature>
<dbReference type="Proteomes" id="UP000424490">
    <property type="component" value="Chromosome"/>
</dbReference>
<proteinExistence type="predicted"/>
<evidence type="ECO:0000256" key="2">
    <source>
        <dbReference type="SAM" id="Phobius"/>
    </source>
</evidence>
<sequence length="196" mass="21937">MYFFVAVLLWLVFFFAIWYYKKLVLWVLLSPDYLLIIGGVGAFTVDHMWWLTSTRQAHYVWATLAMMAVGFGYHALNRWLYLRSAHTYKIVSFPFVVASSLVIMLGLVLKIADEVAPRLADNPTVQHVIYIIIGIVLAIVAWMKRQSTMARLFPPEPSLVINGDVTINGGEVTAQAPEAPESPCTHPGSDTGVASY</sequence>
<dbReference type="AlphaFoldDB" id="A0A857ACJ7"/>
<name>A0A857ACJ7_9ACTO</name>
<keyword evidence="2" id="KW-1133">Transmembrane helix</keyword>
<keyword evidence="2" id="KW-0812">Transmembrane</keyword>
<feature type="transmembrane region" description="Helical" evidence="2">
    <location>
        <begin position="33"/>
        <end position="52"/>
    </location>
</feature>
<evidence type="ECO:0000313" key="3">
    <source>
        <dbReference type="EMBL" id="QGS11743.1"/>
    </source>
</evidence>
<protein>
    <submittedName>
        <fullName evidence="3">Uncharacterized protein</fullName>
    </submittedName>
</protein>
<feature type="transmembrane region" description="Helical" evidence="2">
    <location>
        <begin position="6"/>
        <end position="21"/>
    </location>
</feature>